<dbReference type="PANTHER" id="PTHR10127">
    <property type="entry name" value="DISCOIDIN, CUB, EGF, LAMININ , AND ZINC METALLOPROTEASE DOMAIN CONTAINING"/>
    <property type="match status" value="1"/>
</dbReference>
<feature type="domain" description="CUB" evidence="10">
    <location>
        <begin position="204"/>
        <end position="316"/>
    </location>
</feature>
<protein>
    <recommendedName>
        <fullName evidence="9">Metalloendopeptidase</fullName>
        <ecNumber evidence="9">3.4.24.-</ecNumber>
    </recommendedName>
</protein>
<dbReference type="Gene3D" id="3.40.390.10">
    <property type="entry name" value="Collagenase (Catalytic Domain)"/>
    <property type="match status" value="1"/>
</dbReference>
<dbReference type="CDD" id="cd00041">
    <property type="entry name" value="CUB"/>
    <property type="match status" value="2"/>
</dbReference>
<evidence type="ECO:0000256" key="4">
    <source>
        <dbReference type="ARBA" id="ARBA00022833"/>
    </source>
</evidence>
<comment type="caution">
    <text evidence="12">The sequence shown here is derived from an EMBL/GenBank/DDBJ whole genome shotgun (WGS) entry which is preliminary data.</text>
</comment>
<dbReference type="Gene3D" id="2.60.120.290">
    <property type="entry name" value="Spermadhesin, CUB domain"/>
    <property type="match status" value="2"/>
</dbReference>
<comment type="cofactor">
    <cofactor evidence="8 9">
        <name>Zn(2+)</name>
        <dbReference type="ChEBI" id="CHEBI:29105"/>
    </cofactor>
    <text evidence="8 9">Binds 1 zinc ion per subunit.</text>
</comment>
<dbReference type="GO" id="GO:0004222">
    <property type="term" value="F:metalloendopeptidase activity"/>
    <property type="evidence" value="ECO:0007669"/>
    <property type="project" value="UniProtKB-UniRule"/>
</dbReference>
<evidence type="ECO:0000313" key="13">
    <source>
        <dbReference type="Proteomes" id="UP000824782"/>
    </source>
</evidence>
<evidence type="ECO:0000256" key="3">
    <source>
        <dbReference type="ARBA" id="ARBA00022801"/>
    </source>
</evidence>
<dbReference type="Pfam" id="PF00431">
    <property type="entry name" value="CUB"/>
    <property type="match status" value="2"/>
</dbReference>
<keyword evidence="1 8" id="KW-0645">Protease</keyword>
<name>A0AAV7AFF3_ENGPU</name>
<evidence type="ECO:0000256" key="9">
    <source>
        <dbReference type="RuleBase" id="RU361183"/>
    </source>
</evidence>
<feature type="binding site" evidence="8">
    <location>
        <position position="101"/>
    </location>
    <ligand>
        <name>Zn(2+)</name>
        <dbReference type="ChEBI" id="CHEBI:29105"/>
        <note>catalytic</note>
    </ligand>
</feature>
<evidence type="ECO:0000256" key="5">
    <source>
        <dbReference type="ARBA" id="ARBA00023049"/>
    </source>
</evidence>
<keyword evidence="6 8" id="KW-1015">Disulfide bond</keyword>
<dbReference type="SUPFAM" id="SSF55486">
    <property type="entry name" value="Metalloproteases ('zincins'), catalytic domain"/>
    <property type="match status" value="1"/>
</dbReference>
<evidence type="ECO:0000259" key="11">
    <source>
        <dbReference type="PROSITE" id="PS51864"/>
    </source>
</evidence>
<dbReference type="AlphaFoldDB" id="A0AAV7AFF3"/>
<dbReference type="GO" id="GO:0008270">
    <property type="term" value="F:zinc ion binding"/>
    <property type="evidence" value="ECO:0007669"/>
    <property type="project" value="UniProtKB-UniRule"/>
</dbReference>
<sequence length="427" mass="47693">MKVNKESDMNLHEGDVILEKGRSATTCTRCLWPKSAKGTIDVPYNLSSSYRTSHINLFQSAMDEYEALTCIRCSSYIGRTGGTQSVGLNVAGCMYRGIIQHELNHALGFVHEHIRSDRDDYVTINFQYISPGFWGIFKKAVTNNLGLEYDYESVMHYDRFAFTNTRGQPTIVPKPDPNIPIGQRYGLSALDVSKINRLYQCDVCANLLNNNNGILTSANYPSAYPHNASCVWLIRTPSDQVSLTFSAFDIQSSPNCVSDYIKIYDGPTKRSPVLLDETCGTGLIPPIVGTTNQLLVEFSSDSSVAGVGFKASYNSVQCGGTFYTPNRSITSPGYPNFYRPNLRCTYTVTAPVGKRVYLTFDDFELENDYYCMYDVLWVHSGDIQYGPYCGPRKVLGITSTENTLSLIFKSDRLNESKGFKASYTFSK</sequence>
<dbReference type="PROSITE" id="PS01180">
    <property type="entry name" value="CUB"/>
    <property type="match status" value="2"/>
</dbReference>
<organism evidence="12 13">
    <name type="scientific">Engystomops pustulosus</name>
    <name type="common">Tungara frog</name>
    <name type="synonym">Physalaemus pustulosus</name>
    <dbReference type="NCBI Taxonomy" id="76066"/>
    <lineage>
        <taxon>Eukaryota</taxon>
        <taxon>Metazoa</taxon>
        <taxon>Chordata</taxon>
        <taxon>Craniata</taxon>
        <taxon>Vertebrata</taxon>
        <taxon>Euteleostomi</taxon>
        <taxon>Amphibia</taxon>
        <taxon>Batrachia</taxon>
        <taxon>Anura</taxon>
        <taxon>Neobatrachia</taxon>
        <taxon>Hyloidea</taxon>
        <taxon>Leptodactylidae</taxon>
        <taxon>Leiuperinae</taxon>
        <taxon>Engystomops</taxon>
    </lineage>
</organism>
<dbReference type="InterPro" id="IPR024079">
    <property type="entry name" value="MetalloPept_cat_dom_sf"/>
</dbReference>
<evidence type="ECO:0000256" key="7">
    <source>
        <dbReference type="PROSITE-ProRule" id="PRU00059"/>
    </source>
</evidence>
<evidence type="ECO:0000256" key="6">
    <source>
        <dbReference type="ARBA" id="ARBA00023157"/>
    </source>
</evidence>
<dbReference type="PANTHER" id="PTHR10127:SF887">
    <property type="entry name" value="EMBRYONIC PROTEIN UVS.2"/>
    <property type="match status" value="1"/>
</dbReference>
<evidence type="ECO:0000256" key="2">
    <source>
        <dbReference type="ARBA" id="ARBA00022723"/>
    </source>
</evidence>
<dbReference type="EC" id="3.4.24.-" evidence="9"/>
<feature type="binding site" evidence="8">
    <location>
        <position position="105"/>
    </location>
    <ligand>
        <name>Zn(2+)</name>
        <dbReference type="ChEBI" id="CHEBI:29105"/>
        <note>catalytic</note>
    </ligand>
</feature>
<keyword evidence="13" id="KW-1185">Reference proteome</keyword>
<feature type="domain" description="CUB" evidence="10">
    <location>
        <begin position="318"/>
        <end position="426"/>
    </location>
</feature>
<dbReference type="SMART" id="SM00235">
    <property type="entry name" value="ZnMc"/>
    <property type="match status" value="1"/>
</dbReference>
<dbReference type="InterPro" id="IPR035914">
    <property type="entry name" value="Sperma_CUB_dom_sf"/>
</dbReference>
<keyword evidence="2 8" id="KW-0479">Metal-binding</keyword>
<dbReference type="Proteomes" id="UP000824782">
    <property type="component" value="Unassembled WGS sequence"/>
</dbReference>
<evidence type="ECO:0000259" key="10">
    <source>
        <dbReference type="PROSITE" id="PS01180"/>
    </source>
</evidence>
<dbReference type="EMBL" id="WNYA01000007">
    <property type="protein sequence ID" value="KAG8560274.1"/>
    <property type="molecule type" value="Genomic_DNA"/>
</dbReference>
<dbReference type="PRINTS" id="PR00480">
    <property type="entry name" value="ASTACIN"/>
</dbReference>
<accession>A0AAV7AFF3</accession>
<evidence type="ECO:0000256" key="8">
    <source>
        <dbReference type="PROSITE-ProRule" id="PRU01211"/>
    </source>
</evidence>
<evidence type="ECO:0000313" key="12">
    <source>
        <dbReference type="EMBL" id="KAG8560274.1"/>
    </source>
</evidence>
<dbReference type="SUPFAM" id="SSF49854">
    <property type="entry name" value="Spermadhesin, CUB domain"/>
    <property type="match status" value="2"/>
</dbReference>
<comment type="caution">
    <text evidence="7">Lacks conserved residue(s) required for the propagation of feature annotation.</text>
</comment>
<dbReference type="SMART" id="SM00042">
    <property type="entry name" value="CUB"/>
    <property type="match status" value="2"/>
</dbReference>
<feature type="binding site" evidence="8">
    <location>
        <position position="111"/>
    </location>
    <ligand>
        <name>Zn(2+)</name>
        <dbReference type="ChEBI" id="CHEBI:29105"/>
        <note>catalytic</note>
    </ligand>
</feature>
<keyword evidence="3 8" id="KW-0378">Hydrolase</keyword>
<gene>
    <name evidence="12" type="ORF">GDO81_014875</name>
</gene>
<proteinExistence type="predicted"/>
<dbReference type="InterPro" id="IPR000859">
    <property type="entry name" value="CUB_dom"/>
</dbReference>
<evidence type="ECO:0000256" key="1">
    <source>
        <dbReference type="ARBA" id="ARBA00022670"/>
    </source>
</evidence>
<feature type="disulfide bond" evidence="8">
    <location>
        <begin position="27"/>
        <end position="30"/>
    </location>
</feature>
<dbReference type="GO" id="GO:0006508">
    <property type="term" value="P:proteolysis"/>
    <property type="evidence" value="ECO:0007669"/>
    <property type="project" value="UniProtKB-KW"/>
</dbReference>
<feature type="domain" description="Peptidase M12A" evidence="11">
    <location>
        <begin position="23"/>
        <end position="202"/>
    </location>
</feature>
<dbReference type="PIRSF" id="PIRSF038057">
    <property type="entry name" value="Hatching_enzyme_Uvs2"/>
    <property type="match status" value="1"/>
</dbReference>
<reference evidence="12" key="1">
    <citation type="thesis" date="2020" institute="ProQuest LLC" country="789 East Eisenhower Parkway, Ann Arbor, MI, USA">
        <title>Comparative Genomics and Chromosome Evolution.</title>
        <authorList>
            <person name="Mudd A.B."/>
        </authorList>
    </citation>
    <scope>NUCLEOTIDE SEQUENCE</scope>
    <source>
        <strain evidence="12">237g6f4</strain>
        <tissue evidence="12">Blood</tissue>
    </source>
</reference>
<keyword evidence="5 8" id="KW-0482">Metalloprotease</keyword>
<keyword evidence="4 8" id="KW-0862">Zinc</keyword>
<dbReference type="Pfam" id="PF01400">
    <property type="entry name" value="Astacin"/>
    <property type="match status" value="1"/>
</dbReference>
<dbReference type="PROSITE" id="PS51864">
    <property type="entry name" value="ASTACIN"/>
    <property type="match status" value="1"/>
</dbReference>
<dbReference type="FunFam" id="2.60.120.290:FF:000013">
    <property type="entry name" value="Membrane frizzled-related protein"/>
    <property type="match status" value="2"/>
</dbReference>
<feature type="active site" evidence="8">
    <location>
        <position position="102"/>
    </location>
</feature>
<dbReference type="InterPro" id="IPR006026">
    <property type="entry name" value="Peptidase_Metallo"/>
</dbReference>
<dbReference type="InterPro" id="IPR017370">
    <property type="entry name" value="Hatching_enzyme_Uvs2-like"/>
</dbReference>
<dbReference type="InterPro" id="IPR001506">
    <property type="entry name" value="Peptidase_M12A"/>
</dbReference>